<evidence type="ECO:0008006" key="4">
    <source>
        <dbReference type="Google" id="ProtNLM"/>
    </source>
</evidence>
<feature type="signal peptide" evidence="1">
    <location>
        <begin position="1"/>
        <end position="20"/>
    </location>
</feature>
<comment type="caution">
    <text evidence="2">The sequence shown here is derived from an EMBL/GenBank/DDBJ whole genome shotgun (WGS) entry which is preliminary data.</text>
</comment>
<dbReference type="RefSeq" id="WP_171593965.1">
    <property type="nucleotide sequence ID" value="NZ_RZNH01000002.1"/>
</dbReference>
<evidence type="ECO:0000256" key="1">
    <source>
        <dbReference type="SAM" id="SignalP"/>
    </source>
</evidence>
<protein>
    <recommendedName>
        <fullName evidence="4">DUF4367 domain-containing protein</fullName>
    </recommendedName>
</protein>
<gene>
    <name evidence="2" type="ORF">ELS83_02630</name>
</gene>
<keyword evidence="3" id="KW-1185">Reference proteome</keyword>
<name>A0ABX1WRZ3_9BACT</name>
<accession>A0ABX1WRZ3</accession>
<reference evidence="2 3" key="1">
    <citation type="submission" date="2018-12" db="EMBL/GenBank/DDBJ databases">
        <title>Marinifilum JC070 sp. nov., a marine bacterium isolated from Yongle Blue Hole in the South China Sea.</title>
        <authorList>
            <person name="Fu T."/>
        </authorList>
    </citation>
    <scope>NUCLEOTIDE SEQUENCE [LARGE SCALE GENOMIC DNA]</scope>
    <source>
        <strain evidence="2 3">JC070</strain>
    </source>
</reference>
<proteinExistence type="predicted"/>
<keyword evidence="1" id="KW-0732">Signal</keyword>
<feature type="chain" id="PRO_5046285379" description="DUF4367 domain-containing protein" evidence="1">
    <location>
        <begin position="21"/>
        <end position="363"/>
    </location>
</feature>
<evidence type="ECO:0000313" key="2">
    <source>
        <dbReference type="EMBL" id="NOU58699.1"/>
    </source>
</evidence>
<sequence length="363" mass="40741">MNFKVLTACVVLLSTHIALSAQVNHKRFLVKSGHLEMKVEGISEGIRTIWFDNYGRQYRDELKVVTTTEIFGMKSVEETHTLSIVNGEEFYSVDLLSGTGTKHTYGVPAEFYQAYDQMSEEQKNQFADEIFSDLGGTKLGTTNMLGRKCDLIKVLGVTETIYKGVVLKTKVNLLGKKNTETATLFKENISVPASKFSPPQNIDWTDLNSAEGQFSDLDGEYYNDSYDDEDDSEAIPVSYPFESFKKATQNIEFNGYKKAMAMSMDGQHITTYMKSMNENFMIVASSIENIQSQDYGDELARYQHFKHNGNDMYLGNATGGDEEDFDGVALIIKYPSKDMVVSIVSSNAFGKSELLKIADQLKF</sequence>
<dbReference type="EMBL" id="RZNH01000002">
    <property type="protein sequence ID" value="NOU58699.1"/>
    <property type="molecule type" value="Genomic_DNA"/>
</dbReference>
<organism evidence="2 3">
    <name type="scientific">Marinifilum caeruleilacunae</name>
    <dbReference type="NCBI Taxonomy" id="2499076"/>
    <lineage>
        <taxon>Bacteria</taxon>
        <taxon>Pseudomonadati</taxon>
        <taxon>Bacteroidota</taxon>
        <taxon>Bacteroidia</taxon>
        <taxon>Marinilabiliales</taxon>
        <taxon>Marinifilaceae</taxon>
    </lineage>
</organism>
<evidence type="ECO:0000313" key="3">
    <source>
        <dbReference type="Proteomes" id="UP000732105"/>
    </source>
</evidence>
<dbReference type="Proteomes" id="UP000732105">
    <property type="component" value="Unassembled WGS sequence"/>
</dbReference>